<dbReference type="EMBL" id="KZ354750">
    <property type="protein sequence ID" value="PIO60802.1"/>
    <property type="molecule type" value="Genomic_DNA"/>
</dbReference>
<evidence type="ECO:0000313" key="2">
    <source>
        <dbReference type="EMBL" id="PIO60802.1"/>
    </source>
</evidence>
<dbReference type="AlphaFoldDB" id="A0A2G9TTJ6"/>
<dbReference type="Pfam" id="PF01681">
    <property type="entry name" value="C6"/>
    <property type="match status" value="1"/>
</dbReference>
<sequence>CNMCRATSVSLTPADGPLTTTPEKEVVSVNGQGCQQMRVTCNSRSANSDSFMEFNGGIDGPSGTPVVTATLVCFPDKNWYYTEGGVSRAVTEVSCGKTAEPVEREFI</sequence>
<dbReference type="OrthoDB" id="5911441at2759"/>
<accession>A0A2G9TTJ6</accession>
<dbReference type="InterPro" id="IPR002601">
    <property type="entry name" value="C6_domain"/>
</dbReference>
<feature type="non-terminal residue" evidence="2">
    <location>
        <position position="1"/>
    </location>
</feature>
<proteinExistence type="predicted"/>
<dbReference type="Proteomes" id="UP000230423">
    <property type="component" value="Unassembled WGS sequence"/>
</dbReference>
<feature type="domain" description="C6" evidence="1">
    <location>
        <begin position="1"/>
        <end position="95"/>
    </location>
</feature>
<evidence type="ECO:0000259" key="1">
    <source>
        <dbReference type="SMART" id="SM01048"/>
    </source>
</evidence>
<keyword evidence="3" id="KW-1185">Reference proteome</keyword>
<name>A0A2G9TTJ6_TELCI</name>
<organism evidence="2 3">
    <name type="scientific">Teladorsagia circumcincta</name>
    <name type="common">Brown stomach worm</name>
    <name type="synonym">Ostertagia circumcincta</name>
    <dbReference type="NCBI Taxonomy" id="45464"/>
    <lineage>
        <taxon>Eukaryota</taxon>
        <taxon>Metazoa</taxon>
        <taxon>Ecdysozoa</taxon>
        <taxon>Nematoda</taxon>
        <taxon>Chromadorea</taxon>
        <taxon>Rhabditida</taxon>
        <taxon>Rhabditina</taxon>
        <taxon>Rhabditomorpha</taxon>
        <taxon>Strongyloidea</taxon>
        <taxon>Trichostrongylidae</taxon>
        <taxon>Teladorsagia</taxon>
    </lineage>
</organism>
<dbReference type="SMART" id="SM01048">
    <property type="entry name" value="C6"/>
    <property type="match status" value="1"/>
</dbReference>
<evidence type="ECO:0000313" key="3">
    <source>
        <dbReference type="Proteomes" id="UP000230423"/>
    </source>
</evidence>
<gene>
    <name evidence="2" type="ORF">TELCIR_17693</name>
</gene>
<reference evidence="2 3" key="1">
    <citation type="submission" date="2015-09" db="EMBL/GenBank/DDBJ databases">
        <title>Draft genome of the parasitic nematode Teladorsagia circumcincta isolate WARC Sus (inbred).</title>
        <authorList>
            <person name="Mitreva M."/>
        </authorList>
    </citation>
    <scope>NUCLEOTIDE SEQUENCE [LARGE SCALE GENOMIC DNA]</scope>
    <source>
        <strain evidence="2 3">S</strain>
    </source>
</reference>
<protein>
    <recommendedName>
        <fullName evidence="1">C6 domain-containing protein</fullName>
    </recommendedName>
</protein>